<organism evidence="2 3">
    <name type="scientific">Nocardia aurea</name>
    <dbReference type="NCBI Taxonomy" id="2144174"/>
    <lineage>
        <taxon>Bacteria</taxon>
        <taxon>Bacillati</taxon>
        <taxon>Actinomycetota</taxon>
        <taxon>Actinomycetes</taxon>
        <taxon>Mycobacteriales</taxon>
        <taxon>Nocardiaceae</taxon>
        <taxon>Nocardia</taxon>
    </lineage>
</organism>
<dbReference type="EMBL" id="JBFAKC010000002">
    <property type="protein sequence ID" value="MEV0706873.1"/>
    <property type="molecule type" value="Genomic_DNA"/>
</dbReference>
<evidence type="ECO:0000313" key="3">
    <source>
        <dbReference type="Proteomes" id="UP001551695"/>
    </source>
</evidence>
<dbReference type="Gene3D" id="3.40.50.10320">
    <property type="entry name" value="LmbE-like"/>
    <property type="match status" value="1"/>
</dbReference>
<accession>A0ABV3FN89</accession>
<proteinExistence type="predicted"/>
<gene>
    <name evidence="2" type="ORF">AB0I48_04850</name>
</gene>
<dbReference type="SUPFAM" id="SSF102588">
    <property type="entry name" value="LmbE-like"/>
    <property type="match status" value="1"/>
</dbReference>
<dbReference type="InterPro" id="IPR024078">
    <property type="entry name" value="LmbE-like_dom_sf"/>
</dbReference>
<protein>
    <submittedName>
        <fullName evidence="2">PIG-L family deacetylase</fullName>
    </submittedName>
</protein>
<dbReference type="PANTHER" id="PTHR12993">
    <property type="entry name" value="N-ACETYLGLUCOSAMINYL-PHOSPHATIDYLINOSITOL DE-N-ACETYLASE-RELATED"/>
    <property type="match status" value="1"/>
</dbReference>
<evidence type="ECO:0000313" key="2">
    <source>
        <dbReference type="EMBL" id="MEV0706873.1"/>
    </source>
</evidence>
<dbReference type="PANTHER" id="PTHR12993:SF30">
    <property type="entry name" value="N-ACETYL-ALPHA-D-GLUCOSAMINYL L-MALATE DEACETYLASE 1"/>
    <property type="match status" value="1"/>
</dbReference>
<keyword evidence="3" id="KW-1185">Reference proteome</keyword>
<name>A0ABV3FN89_9NOCA</name>
<comment type="caution">
    <text evidence="2">The sequence shown here is derived from an EMBL/GenBank/DDBJ whole genome shotgun (WGS) entry which is preliminary data.</text>
</comment>
<dbReference type="InterPro" id="IPR003737">
    <property type="entry name" value="GlcNAc_PI_deacetylase-related"/>
</dbReference>
<dbReference type="Pfam" id="PF02585">
    <property type="entry name" value="PIG-L"/>
    <property type="match status" value="1"/>
</dbReference>
<reference evidence="2 3" key="1">
    <citation type="submission" date="2024-06" db="EMBL/GenBank/DDBJ databases">
        <title>The Natural Products Discovery Center: Release of the First 8490 Sequenced Strains for Exploring Actinobacteria Biosynthetic Diversity.</title>
        <authorList>
            <person name="Kalkreuter E."/>
            <person name="Kautsar S.A."/>
            <person name="Yang D."/>
            <person name="Bader C.D."/>
            <person name="Teijaro C.N."/>
            <person name="Fluegel L."/>
            <person name="Davis C.M."/>
            <person name="Simpson J.R."/>
            <person name="Lauterbach L."/>
            <person name="Steele A.D."/>
            <person name="Gui C."/>
            <person name="Meng S."/>
            <person name="Li G."/>
            <person name="Viehrig K."/>
            <person name="Ye F."/>
            <person name="Su P."/>
            <person name="Kiefer A.F."/>
            <person name="Nichols A."/>
            <person name="Cepeda A.J."/>
            <person name="Yan W."/>
            <person name="Fan B."/>
            <person name="Jiang Y."/>
            <person name="Adhikari A."/>
            <person name="Zheng C.-J."/>
            <person name="Schuster L."/>
            <person name="Cowan T.M."/>
            <person name="Smanski M.J."/>
            <person name="Chevrette M.G."/>
            <person name="De Carvalho L.P.S."/>
            <person name="Shen B."/>
        </authorList>
    </citation>
    <scope>NUCLEOTIDE SEQUENCE [LARGE SCALE GENOMIC DNA]</scope>
    <source>
        <strain evidence="2 3">NPDC050403</strain>
    </source>
</reference>
<sequence length="222" mass="24290">MGAAVTVITLTTAPLREIAILGAHCDDIAIGMGATLLALTRRHPDLRVRALVLSGRDTPRAEEERKALESFCGTADLELTVLDVPDGRAPAHWAAVKDALAAFRHGTEPEVVFAPQRGDAHQDHRTLAELVPTEFRNHLVLGYEILKWETDTPKPELLHPVSPELAAEKARLLMQCYPSQVGRDWFDEAAFLGLARIRGVQCHAAYAEGFVIDKAVIEFGGM</sequence>
<evidence type="ECO:0000256" key="1">
    <source>
        <dbReference type="ARBA" id="ARBA00022833"/>
    </source>
</evidence>
<dbReference type="Proteomes" id="UP001551695">
    <property type="component" value="Unassembled WGS sequence"/>
</dbReference>
<keyword evidence="1" id="KW-0862">Zinc</keyword>